<evidence type="ECO:0000313" key="4">
    <source>
        <dbReference type="Proteomes" id="UP001055940"/>
    </source>
</evidence>
<evidence type="ECO:0000256" key="1">
    <source>
        <dbReference type="SAM" id="MobiDB-lite"/>
    </source>
</evidence>
<keyword evidence="4" id="KW-1185">Reference proteome</keyword>
<organism evidence="3 4">
    <name type="scientific">Nocardiopsis exhalans</name>
    <dbReference type="NCBI Taxonomy" id="163604"/>
    <lineage>
        <taxon>Bacteria</taxon>
        <taxon>Bacillati</taxon>
        <taxon>Actinomycetota</taxon>
        <taxon>Actinomycetes</taxon>
        <taxon>Streptosporangiales</taxon>
        <taxon>Nocardiopsidaceae</taxon>
        <taxon>Nocardiopsis</taxon>
    </lineage>
</organism>
<gene>
    <name evidence="3" type="ORF">NE857_34120</name>
</gene>
<accession>A0ABY5DIA1</accession>
<keyword evidence="2" id="KW-1133">Transmembrane helix</keyword>
<geneLocation type="plasmid" evidence="3 4">
    <name>unnamed1</name>
</geneLocation>
<feature type="compositionally biased region" description="Low complexity" evidence="1">
    <location>
        <begin position="30"/>
        <end position="45"/>
    </location>
</feature>
<name>A0ABY5DIA1_9ACTN</name>
<feature type="region of interest" description="Disordered" evidence="1">
    <location>
        <begin position="23"/>
        <end position="45"/>
    </location>
</feature>
<dbReference type="Proteomes" id="UP001055940">
    <property type="component" value="Plasmid unnamed1"/>
</dbReference>
<proteinExistence type="predicted"/>
<keyword evidence="2" id="KW-0812">Transmembrane</keyword>
<keyword evidence="3" id="KW-0614">Plasmid</keyword>
<feature type="transmembrane region" description="Helical" evidence="2">
    <location>
        <begin position="48"/>
        <end position="69"/>
    </location>
</feature>
<keyword evidence="2" id="KW-0472">Membrane</keyword>
<evidence type="ECO:0000313" key="3">
    <source>
        <dbReference type="EMBL" id="USY23571.1"/>
    </source>
</evidence>
<reference evidence="3" key="1">
    <citation type="submission" date="2022-06" db="EMBL/GenBank/DDBJ databases">
        <authorList>
            <person name="Ping M."/>
        </authorList>
    </citation>
    <scope>NUCLEOTIDE SEQUENCE</scope>
    <source>
        <strain evidence="3">JCM11759T</strain>
        <plasmid evidence="3">unnamed1</plasmid>
    </source>
</reference>
<dbReference type="EMBL" id="CP099838">
    <property type="protein sequence ID" value="USY23571.1"/>
    <property type="molecule type" value="Genomic_DNA"/>
</dbReference>
<dbReference type="RefSeq" id="WP_254422225.1">
    <property type="nucleotide sequence ID" value="NZ_BAAAJB010000040.1"/>
</dbReference>
<sequence>MSSHTPRKRVRPYYRADGTYVRGHYRARPGTGTPSSASRTSGSSSTGFGEFIAGFVLLMIALAVLAQIAG</sequence>
<evidence type="ECO:0000256" key="2">
    <source>
        <dbReference type="SAM" id="Phobius"/>
    </source>
</evidence>
<protein>
    <submittedName>
        <fullName evidence="3">Uncharacterized protein</fullName>
    </submittedName>
</protein>